<dbReference type="PROSITE" id="PS50109">
    <property type="entry name" value="HIS_KIN"/>
    <property type="match status" value="1"/>
</dbReference>
<dbReference type="EC" id="2.7.13.3" evidence="2"/>
<dbReference type="PANTHER" id="PTHR43065">
    <property type="entry name" value="SENSOR HISTIDINE KINASE"/>
    <property type="match status" value="1"/>
</dbReference>
<dbReference type="InterPro" id="IPR004358">
    <property type="entry name" value="Sig_transdc_His_kin-like_C"/>
</dbReference>
<organism evidence="12 13">
    <name type="scientific">Lawsonibacter hominis</name>
    <dbReference type="NCBI Taxonomy" id="2763053"/>
    <lineage>
        <taxon>Bacteria</taxon>
        <taxon>Bacillati</taxon>
        <taxon>Bacillota</taxon>
        <taxon>Clostridia</taxon>
        <taxon>Eubacteriales</taxon>
        <taxon>Oscillospiraceae</taxon>
        <taxon>Lawsonibacter</taxon>
    </lineage>
</organism>
<dbReference type="Proteomes" id="UP000661435">
    <property type="component" value="Unassembled WGS sequence"/>
</dbReference>
<keyword evidence="7" id="KW-0067">ATP-binding</keyword>
<dbReference type="InterPro" id="IPR036097">
    <property type="entry name" value="HisK_dim/P_sf"/>
</dbReference>
<dbReference type="SMART" id="SM00387">
    <property type="entry name" value="HATPase_c"/>
    <property type="match status" value="1"/>
</dbReference>
<dbReference type="SUPFAM" id="SSF47384">
    <property type="entry name" value="Homodimeric domain of signal transducing histidine kinase"/>
    <property type="match status" value="1"/>
</dbReference>
<dbReference type="CDD" id="cd00082">
    <property type="entry name" value="HisKA"/>
    <property type="match status" value="1"/>
</dbReference>
<dbReference type="Gene3D" id="1.10.287.130">
    <property type="match status" value="1"/>
</dbReference>
<dbReference type="InterPro" id="IPR003594">
    <property type="entry name" value="HATPase_dom"/>
</dbReference>
<keyword evidence="3" id="KW-0597">Phosphoprotein</keyword>
<dbReference type="Pfam" id="PF02518">
    <property type="entry name" value="HATPase_c"/>
    <property type="match status" value="1"/>
</dbReference>
<dbReference type="EMBL" id="JACOPP010000021">
    <property type="protein sequence ID" value="MBC5734607.1"/>
    <property type="molecule type" value="Genomic_DNA"/>
</dbReference>
<feature type="domain" description="PAS" evidence="10">
    <location>
        <begin position="137"/>
        <end position="207"/>
    </location>
</feature>
<evidence type="ECO:0000256" key="4">
    <source>
        <dbReference type="ARBA" id="ARBA00022679"/>
    </source>
</evidence>
<dbReference type="InterPro" id="IPR000014">
    <property type="entry name" value="PAS"/>
</dbReference>
<dbReference type="SMART" id="SM00388">
    <property type="entry name" value="HisKA"/>
    <property type="match status" value="1"/>
</dbReference>
<dbReference type="InterPro" id="IPR036890">
    <property type="entry name" value="HATPase_C_sf"/>
</dbReference>
<gene>
    <name evidence="12" type="ORF">H8S57_12860</name>
</gene>
<dbReference type="GO" id="GO:0005524">
    <property type="term" value="F:ATP binding"/>
    <property type="evidence" value="ECO:0007669"/>
    <property type="project" value="UniProtKB-KW"/>
</dbReference>
<evidence type="ECO:0000256" key="6">
    <source>
        <dbReference type="ARBA" id="ARBA00022777"/>
    </source>
</evidence>
<evidence type="ECO:0000259" key="10">
    <source>
        <dbReference type="PROSITE" id="PS50112"/>
    </source>
</evidence>
<dbReference type="InterPro" id="IPR035965">
    <property type="entry name" value="PAS-like_dom_sf"/>
</dbReference>
<protein>
    <recommendedName>
        <fullName evidence="2">histidine kinase</fullName>
        <ecNumber evidence="2">2.7.13.3</ecNumber>
    </recommendedName>
</protein>
<dbReference type="PRINTS" id="PR00344">
    <property type="entry name" value="BCTRLSENSOR"/>
</dbReference>
<dbReference type="SMART" id="SM00091">
    <property type="entry name" value="PAS"/>
    <property type="match status" value="1"/>
</dbReference>
<dbReference type="Pfam" id="PF00512">
    <property type="entry name" value="HisKA"/>
    <property type="match status" value="1"/>
</dbReference>
<dbReference type="RefSeq" id="WP_186908436.1">
    <property type="nucleotide sequence ID" value="NZ_JACOPP010000021.1"/>
</dbReference>
<reference evidence="12" key="1">
    <citation type="submission" date="2020-08" db="EMBL/GenBank/DDBJ databases">
        <title>Genome public.</title>
        <authorList>
            <person name="Liu C."/>
            <person name="Sun Q."/>
        </authorList>
    </citation>
    <scope>NUCLEOTIDE SEQUENCE</scope>
    <source>
        <strain evidence="12">NSJ-51</strain>
    </source>
</reference>
<evidence type="ECO:0000256" key="7">
    <source>
        <dbReference type="ARBA" id="ARBA00022840"/>
    </source>
</evidence>
<dbReference type="InterPro" id="IPR005467">
    <property type="entry name" value="His_kinase_dom"/>
</dbReference>
<dbReference type="PROSITE" id="PS50112">
    <property type="entry name" value="PAS"/>
    <property type="match status" value="1"/>
</dbReference>
<dbReference type="InterPro" id="IPR003661">
    <property type="entry name" value="HisK_dim/P_dom"/>
</dbReference>
<dbReference type="Gene3D" id="3.30.450.20">
    <property type="entry name" value="PAS domain"/>
    <property type="match status" value="1"/>
</dbReference>
<feature type="domain" description="PAC" evidence="11">
    <location>
        <begin position="205"/>
        <end position="261"/>
    </location>
</feature>
<dbReference type="PANTHER" id="PTHR43065:SF10">
    <property type="entry name" value="PEROXIDE STRESS-ACTIVATED HISTIDINE KINASE MAK3"/>
    <property type="match status" value="1"/>
</dbReference>
<dbReference type="SUPFAM" id="SSF55874">
    <property type="entry name" value="ATPase domain of HSP90 chaperone/DNA topoisomerase II/histidine kinase"/>
    <property type="match status" value="1"/>
</dbReference>
<proteinExistence type="predicted"/>
<feature type="domain" description="Histidine kinase" evidence="9">
    <location>
        <begin position="274"/>
        <end position="484"/>
    </location>
</feature>
<evidence type="ECO:0000256" key="2">
    <source>
        <dbReference type="ARBA" id="ARBA00012438"/>
    </source>
</evidence>
<keyword evidence="5" id="KW-0547">Nucleotide-binding</keyword>
<keyword evidence="4" id="KW-0808">Transferase</keyword>
<evidence type="ECO:0000256" key="3">
    <source>
        <dbReference type="ARBA" id="ARBA00022553"/>
    </source>
</evidence>
<dbReference type="NCBIfam" id="TIGR00229">
    <property type="entry name" value="sensory_box"/>
    <property type="match status" value="1"/>
</dbReference>
<comment type="caution">
    <text evidence="12">The sequence shown here is derived from an EMBL/GenBank/DDBJ whole genome shotgun (WGS) entry which is preliminary data.</text>
</comment>
<dbReference type="AlphaFoldDB" id="A0A8J6JG26"/>
<evidence type="ECO:0000256" key="8">
    <source>
        <dbReference type="ARBA" id="ARBA00023012"/>
    </source>
</evidence>
<dbReference type="Gene3D" id="3.30.565.10">
    <property type="entry name" value="Histidine kinase-like ATPase, C-terminal domain"/>
    <property type="match status" value="1"/>
</dbReference>
<comment type="catalytic activity">
    <reaction evidence="1">
        <text>ATP + protein L-histidine = ADP + protein N-phospho-L-histidine.</text>
        <dbReference type="EC" id="2.7.13.3"/>
    </reaction>
</comment>
<evidence type="ECO:0000256" key="5">
    <source>
        <dbReference type="ARBA" id="ARBA00022741"/>
    </source>
</evidence>
<evidence type="ECO:0000259" key="11">
    <source>
        <dbReference type="PROSITE" id="PS50113"/>
    </source>
</evidence>
<evidence type="ECO:0000313" key="12">
    <source>
        <dbReference type="EMBL" id="MBC5734607.1"/>
    </source>
</evidence>
<keyword evidence="6" id="KW-0418">Kinase</keyword>
<dbReference type="Pfam" id="PF08448">
    <property type="entry name" value="PAS_4"/>
    <property type="match status" value="1"/>
</dbReference>
<dbReference type="PROSITE" id="PS50113">
    <property type="entry name" value="PAC"/>
    <property type="match status" value="1"/>
</dbReference>
<evidence type="ECO:0000313" key="13">
    <source>
        <dbReference type="Proteomes" id="UP000661435"/>
    </source>
</evidence>
<dbReference type="InterPro" id="IPR000700">
    <property type="entry name" value="PAS-assoc_C"/>
</dbReference>
<sequence length="496" mass="54672">MLFHDPSCRAEVTLKENHAMGMYRLCQLDWVAICTKTNQGAIYIDAQRDETGAAGDIPQRFLDQYGHELTCDDGMQLFQMEDCYFRKIPIRRDASYSVFALYCRKGEDISPANLEWLQICSELKYAYTLLNNESIQERDLSENIVDSIESAIVVLDLTGKVVSCNGNIRHMFGIGVSTLLSRNFLTCINPACRDAFSECFQRITQLGQRQLLGDIALFPNTDRIVNATLSPLRNSKGHLVGGVLVGNDVTSLRSMEHELQQSKQFSLLGQISAGLAHDVKNPLMNINGCAGALLRNGGLSPEHQELLNIILHESGRINNVIEQMLSFGNISVSRKPSAMNLNDVLDNCVRIINRQKNGKQIDMDVALDPSIPTLIADSGGLQQAFLNVLINSVEAIQTSGTIRVCSRRLPRTAQVSIQDTGCGIPPEKIDHLFKPYYSTKARNGGSGLGLFVAKRVFDQSKAIVSITSEQNIGTTVTVTFPLPEPLPAEGEECHGI</sequence>
<dbReference type="SUPFAM" id="SSF55785">
    <property type="entry name" value="PYP-like sensor domain (PAS domain)"/>
    <property type="match status" value="1"/>
</dbReference>
<evidence type="ECO:0000259" key="9">
    <source>
        <dbReference type="PROSITE" id="PS50109"/>
    </source>
</evidence>
<accession>A0A8J6JG26</accession>
<dbReference type="InterPro" id="IPR013656">
    <property type="entry name" value="PAS_4"/>
</dbReference>
<dbReference type="CDD" id="cd00130">
    <property type="entry name" value="PAS"/>
    <property type="match status" value="1"/>
</dbReference>
<dbReference type="GO" id="GO:0000155">
    <property type="term" value="F:phosphorelay sensor kinase activity"/>
    <property type="evidence" value="ECO:0007669"/>
    <property type="project" value="InterPro"/>
</dbReference>
<keyword evidence="8" id="KW-0902">Two-component regulatory system</keyword>
<keyword evidence="13" id="KW-1185">Reference proteome</keyword>
<evidence type="ECO:0000256" key="1">
    <source>
        <dbReference type="ARBA" id="ARBA00000085"/>
    </source>
</evidence>
<name>A0A8J6JG26_9FIRM</name>